<dbReference type="AlphaFoldDB" id="V8C9F6"/>
<evidence type="ECO:0000313" key="1">
    <source>
        <dbReference type="EMBL" id="ETD24033.1"/>
    </source>
</evidence>
<dbReference type="HOGENOM" id="CLU_2699647_0_0_7"/>
<evidence type="ECO:0000313" key="2">
    <source>
        <dbReference type="Proteomes" id="UP000018731"/>
    </source>
</evidence>
<gene>
    <name evidence="1" type="ORF">HMPREF2086_00780</name>
</gene>
<reference evidence="1 2" key="1">
    <citation type="journal article" date="2014" name="Genome Announc.">
        <title>Draft genome sequences of six enterohepatic helicobacter species isolated from humans and one from rhesus macaques.</title>
        <authorList>
            <person name="Shen Z."/>
            <person name="Sheh A."/>
            <person name="Young S.K."/>
            <person name="Abouelliel A."/>
            <person name="Ward D.V."/>
            <person name="Earl A.M."/>
            <person name="Fox J.G."/>
        </authorList>
    </citation>
    <scope>NUCLEOTIDE SEQUENCE [LARGE SCALE GENOMIC DNA]</scope>
    <source>
        <strain evidence="1 2">MIT 99-5501</strain>
    </source>
</reference>
<accession>V8C9F6</accession>
<dbReference type="EMBL" id="AZJI01000004">
    <property type="protein sequence ID" value="ETD24033.1"/>
    <property type="molecule type" value="Genomic_DNA"/>
</dbReference>
<dbReference type="RefSeq" id="WP_023927504.1">
    <property type="nucleotide sequence ID" value="NZ_KI669454.1"/>
</dbReference>
<comment type="caution">
    <text evidence="1">The sequence shown here is derived from an EMBL/GenBank/DDBJ whole genome shotgun (WGS) entry which is preliminary data.</text>
</comment>
<organism evidence="1 2">
    <name type="scientific">Helicobacter macacae MIT 99-5501</name>
    <dbReference type="NCBI Taxonomy" id="1357400"/>
    <lineage>
        <taxon>Bacteria</taxon>
        <taxon>Pseudomonadati</taxon>
        <taxon>Campylobacterota</taxon>
        <taxon>Epsilonproteobacteria</taxon>
        <taxon>Campylobacterales</taxon>
        <taxon>Helicobacteraceae</taxon>
        <taxon>Helicobacter</taxon>
    </lineage>
</organism>
<protein>
    <submittedName>
        <fullName evidence="1">Uncharacterized protein</fullName>
    </submittedName>
</protein>
<proteinExistence type="predicted"/>
<sequence length="73" mass="8335">MGWVLSRHCERAKRAWQNKRSEVSLENKRSRVFFSNPKSNTIDAENGLPRLDFVKSRNDGVVDCHASLATCSQ</sequence>
<name>V8C9F6_9HELI</name>
<keyword evidence="2" id="KW-1185">Reference proteome</keyword>
<dbReference type="Proteomes" id="UP000018731">
    <property type="component" value="Unassembled WGS sequence"/>
</dbReference>